<dbReference type="PANTHER" id="PTHR45904">
    <property type="entry name" value="TRNA (URACIL-5-)-METHYLTRANSFERASE"/>
    <property type="match status" value="1"/>
</dbReference>
<evidence type="ECO:0000313" key="3">
    <source>
        <dbReference type="Proteomes" id="UP000502823"/>
    </source>
</evidence>
<keyword evidence="3" id="KW-1185">Reference proteome</keyword>
<evidence type="ECO:0000256" key="1">
    <source>
        <dbReference type="SAM" id="MobiDB-lite"/>
    </source>
</evidence>
<dbReference type="InterPro" id="IPR029063">
    <property type="entry name" value="SAM-dependent_MTases_sf"/>
</dbReference>
<feature type="region of interest" description="Disordered" evidence="1">
    <location>
        <begin position="22"/>
        <end position="41"/>
    </location>
</feature>
<feature type="compositionally biased region" description="Basic and acidic residues" evidence="1">
    <location>
        <begin position="78"/>
        <end position="88"/>
    </location>
</feature>
<dbReference type="EMBL" id="BLKM01000181">
    <property type="protein sequence ID" value="GFG29898.1"/>
    <property type="molecule type" value="Genomic_DNA"/>
</dbReference>
<accession>A0A6L2PHI0</accession>
<evidence type="ECO:0008006" key="4">
    <source>
        <dbReference type="Google" id="ProtNLM"/>
    </source>
</evidence>
<dbReference type="Proteomes" id="UP000502823">
    <property type="component" value="Unassembled WGS sequence"/>
</dbReference>
<dbReference type="InterPro" id="IPR045850">
    <property type="entry name" value="TRM2_met"/>
</dbReference>
<feature type="compositionally biased region" description="Polar residues" evidence="1">
    <location>
        <begin position="32"/>
        <end position="41"/>
    </location>
</feature>
<dbReference type="Gene3D" id="2.40.50.1070">
    <property type="match status" value="1"/>
</dbReference>
<name>A0A6L2PHI0_COPFO</name>
<dbReference type="OrthoDB" id="10250660at2759"/>
<evidence type="ECO:0000313" key="2">
    <source>
        <dbReference type="EMBL" id="GFG29898.1"/>
    </source>
</evidence>
<dbReference type="Gene3D" id="3.40.50.150">
    <property type="entry name" value="Vaccinia Virus protein VP39"/>
    <property type="match status" value="1"/>
</dbReference>
<feature type="region of interest" description="Disordered" evidence="1">
    <location>
        <begin position="78"/>
        <end position="112"/>
    </location>
</feature>
<dbReference type="GO" id="GO:0003723">
    <property type="term" value="F:RNA binding"/>
    <property type="evidence" value="ECO:0007669"/>
    <property type="project" value="TreeGrafter"/>
</dbReference>
<organism evidence="2 3">
    <name type="scientific">Coptotermes formosanus</name>
    <name type="common">Formosan subterranean termite</name>
    <dbReference type="NCBI Taxonomy" id="36987"/>
    <lineage>
        <taxon>Eukaryota</taxon>
        <taxon>Metazoa</taxon>
        <taxon>Ecdysozoa</taxon>
        <taxon>Arthropoda</taxon>
        <taxon>Hexapoda</taxon>
        <taxon>Insecta</taxon>
        <taxon>Pterygota</taxon>
        <taxon>Neoptera</taxon>
        <taxon>Polyneoptera</taxon>
        <taxon>Dictyoptera</taxon>
        <taxon>Blattodea</taxon>
        <taxon>Blattoidea</taxon>
        <taxon>Termitoidae</taxon>
        <taxon>Rhinotermitidae</taxon>
        <taxon>Coptotermes</taxon>
    </lineage>
</organism>
<protein>
    <recommendedName>
        <fullName evidence="4">RRM domain-containing protein</fullName>
    </recommendedName>
</protein>
<dbReference type="InParanoid" id="A0A6L2PHI0"/>
<dbReference type="PANTHER" id="PTHR45904:SF2">
    <property type="entry name" value="TRNA (URACIL-5-)-METHYLTRANSFERASE HOMOLOG A"/>
    <property type="match status" value="1"/>
</dbReference>
<gene>
    <name evidence="2" type="ORF">Cfor_09919</name>
</gene>
<sequence length="749" mass="84340">MASDEYIPFLCEEEQEITKVQVASESDDSHQNIDASKLFSNSQTHSEIEQLEKNDIVIEQGVCEVNIKGADDKKEETCNVSGVDHEPTSEVVDSTSDSVDGVKNSPEVDTNASKQVDVTGEKPIDDKQDTATMGAVEVNVTVKTEESVPSTSTEAQSADDKAKESTLCYPHVLLVHGLPAREAGNLKQLLNMTLGGLGHRIRPRQKGDKVLYVHFQSEDEMKIAQSLLHNQDFLGYTLHAKVVSNERQKRKGMMIEEDYIPPAKRMRQDPEAFVMTKQEREATLIQFTDRTYAQQLKKKSEDLYSKLQRIGQLLRRHYPKYDRMISKREMKYGGLICVLEKFLGCPPEKRHAIKCKFSIGVEEESGRLVVGFHAGGPNVNKVSSVKHNYPSHVVEAAKVFEDAIQGWERVSDADGVVQYKFWHELVIHTNQAQDLMFMVYVQSPQEMAEARMKRLDEELKVFFGSEEAKKCRIISIYTKVTHIPVYKPQQLTLSVGSPYIEEVVLDLKFHLVPSMHFWNNIHAAKMVCRGIAELLAPTKKISVLEVGCGFGLIGLYLSKMAGEVLSVDEDHFVAEAKKHAELNGITGCQYFGGKPDELLPVIATKITCMKACAIVIGTSNHFSTCAKAMKELRKIPQVRRVVLVTEMFYSRFNPIMALSKPTSANNMGYPFFPLRAIPVDTKPTGKGYLLLILMERVGLFNLVKSPGHSHKSRKARDFQGFDRRAPGMWRPYEVEAEYTELLLRGTDQM</sequence>
<dbReference type="SUPFAM" id="SSF53335">
    <property type="entry name" value="S-adenosyl-L-methionine-dependent methyltransferases"/>
    <property type="match status" value="1"/>
</dbReference>
<dbReference type="AlphaFoldDB" id="A0A6L2PHI0"/>
<comment type="caution">
    <text evidence="2">The sequence shown here is derived from an EMBL/GenBank/DDBJ whole genome shotgun (WGS) entry which is preliminary data.</text>
</comment>
<reference evidence="3" key="1">
    <citation type="submission" date="2020-01" db="EMBL/GenBank/DDBJ databases">
        <title>Draft genome sequence of the Termite Coptotermes fromosanus.</title>
        <authorList>
            <person name="Itakura S."/>
            <person name="Yosikawa Y."/>
            <person name="Umezawa K."/>
        </authorList>
    </citation>
    <scope>NUCLEOTIDE SEQUENCE [LARGE SCALE GENOMIC DNA]</scope>
</reference>
<proteinExistence type="predicted"/>